<proteinExistence type="predicted"/>
<accession>A0ABS5XMT0</accession>
<comment type="caution">
    <text evidence="1">The sequence shown here is derived from an EMBL/GenBank/DDBJ whole genome shotgun (WGS) entry which is preliminary data.</text>
</comment>
<sequence>MNLQDLSSHARAGHIEKLNLISLEGGIYLLEARIDGRNHALDDGHGHVVQLRSVEHAREVLHQFPKLPFHLVHDVVHDEMCGLEAGGQDQVSVPLSTRLSH</sequence>
<dbReference type="Proteomes" id="UP001519667">
    <property type="component" value="Unassembled WGS sequence"/>
</dbReference>
<dbReference type="Pfam" id="PF20090">
    <property type="entry name" value="DUF6482"/>
    <property type="match status" value="1"/>
</dbReference>
<evidence type="ECO:0000313" key="2">
    <source>
        <dbReference type="Proteomes" id="UP001519667"/>
    </source>
</evidence>
<evidence type="ECO:0000313" key="1">
    <source>
        <dbReference type="EMBL" id="MBT8769016.1"/>
    </source>
</evidence>
<dbReference type="InterPro" id="IPR045508">
    <property type="entry name" value="DUF6482"/>
</dbReference>
<organism evidence="1 2">
    <name type="scientific">Metapseudomonas boanensis</name>
    <dbReference type="NCBI Taxonomy" id="2822138"/>
    <lineage>
        <taxon>Bacteria</taxon>
        <taxon>Pseudomonadati</taxon>
        <taxon>Pseudomonadota</taxon>
        <taxon>Gammaproteobacteria</taxon>
        <taxon>Pseudomonadales</taxon>
        <taxon>Pseudomonadaceae</taxon>
        <taxon>Metapseudomonas</taxon>
    </lineage>
</organism>
<name>A0ABS5XMT0_9GAMM</name>
<protein>
    <submittedName>
        <fullName evidence="1">Cation transporter</fullName>
    </submittedName>
</protein>
<dbReference type="RefSeq" id="WP_215380283.1">
    <property type="nucleotide sequence ID" value="NZ_CP113889.1"/>
</dbReference>
<keyword evidence="2" id="KW-1185">Reference proteome</keyword>
<reference evidence="1 2" key="1">
    <citation type="submission" date="2021-04" db="EMBL/GenBank/DDBJ databases">
        <title>Pseudomonas boanensis sp. nov., a bacterium isolated from river water used for household purposes in Boane District, Mozambique.</title>
        <authorList>
            <person name="Nicklasson M."/>
            <person name="Martin-Rodriguez A.J."/>
            <person name="Thorell K."/>
            <person name="Neves L."/>
            <person name="Mussagy A."/>
            <person name="Rydberg H.A."/>
            <person name="Hernroth B."/>
            <person name="Svensson-Stadler L."/>
            <person name="Sjoling A."/>
        </authorList>
    </citation>
    <scope>NUCLEOTIDE SEQUENCE [LARGE SCALE GENOMIC DNA]</scope>
    <source>
        <strain evidence="1 2">DB1</strain>
    </source>
</reference>
<dbReference type="EMBL" id="JAGTIS010000019">
    <property type="protein sequence ID" value="MBT8769016.1"/>
    <property type="molecule type" value="Genomic_DNA"/>
</dbReference>
<gene>
    <name evidence="1" type="ORF">J7302_23185</name>
</gene>